<dbReference type="OrthoDB" id="564472at2759"/>
<dbReference type="EMBL" id="JAEHOE010000148">
    <property type="protein sequence ID" value="KAG2484508.1"/>
    <property type="molecule type" value="Genomic_DNA"/>
</dbReference>
<dbReference type="PANTHER" id="PTHR12906:SF0">
    <property type="entry name" value="GEL COMPLEX SUBUNIT OPTI"/>
    <property type="match status" value="1"/>
</dbReference>
<comment type="subcellular location">
    <subcellularLocation>
        <location evidence="1">Endoplasmic reticulum membrane</location>
        <topology evidence="1">Multi-pass membrane protein</topology>
    </subcellularLocation>
</comment>
<organism evidence="8 9">
    <name type="scientific">Edaphochlamys debaryana</name>
    <dbReference type="NCBI Taxonomy" id="47281"/>
    <lineage>
        <taxon>Eukaryota</taxon>
        <taxon>Viridiplantae</taxon>
        <taxon>Chlorophyta</taxon>
        <taxon>core chlorophytes</taxon>
        <taxon>Chlorophyceae</taxon>
        <taxon>CS clade</taxon>
        <taxon>Chlamydomonadales</taxon>
        <taxon>Chlamydomonadales incertae sedis</taxon>
        <taxon>Edaphochlamys</taxon>
    </lineage>
</organism>
<dbReference type="GO" id="GO:0005789">
    <property type="term" value="C:endoplasmic reticulum membrane"/>
    <property type="evidence" value="ECO:0007669"/>
    <property type="project" value="UniProtKB-SubCell"/>
</dbReference>
<dbReference type="Proteomes" id="UP000612055">
    <property type="component" value="Unassembled WGS sequence"/>
</dbReference>
<protein>
    <recommendedName>
        <fullName evidence="10">Rab5-interacting protein</fullName>
    </recommendedName>
</protein>
<keyword evidence="9" id="KW-1185">Reference proteome</keyword>
<comment type="caution">
    <text evidence="8">The sequence shown here is derived from an EMBL/GenBank/DDBJ whole genome shotgun (WGS) entry which is preliminary data.</text>
</comment>
<evidence type="ECO:0000256" key="6">
    <source>
        <dbReference type="ARBA" id="ARBA00023136"/>
    </source>
</evidence>
<evidence type="ECO:0000256" key="2">
    <source>
        <dbReference type="ARBA" id="ARBA00009436"/>
    </source>
</evidence>
<dbReference type="PANTHER" id="PTHR12906">
    <property type="entry name" value="PROTEIN C20ORF24 RAB5-INTERACTING PROTEIN"/>
    <property type="match status" value="1"/>
</dbReference>
<dbReference type="InterPro" id="IPR029008">
    <property type="entry name" value="EMC6-like"/>
</dbReference>
<dbReference type="AlphaFoldDB" id="A0A835XKJ2"/>
<feature type="transmembrane region" description="Helical" evidence="7">
    <location>
        <begin position="102"/>
        <end position="120"/>
    </location>
</feature>
<feature type="transmembrane region" description="Helical" evidence="7">
    <location>
        <begin position="64"/>
        <end position="82"/>
    </location>
</feature>
<dbReference type="Pfam" id="PF07019">
    <property type="entry name" value="EMC6"/>
    <property type="match status" value="1"/>
</dbReference>
<gene>
    <name evidence="8" type="ORF">HYH03_016651</name>
</gene>
<evidence type="ECO:0000256" key="5">
    <source>
        <dbReference type="ARBA" id="ARBA00022989"/>
    </source>
</evidence>
<keyword evidence="5 7" id="KW-1133">Transmembrane helix</keyword>
<evidence type="ECO:0000256" key="3">
    <source>
        <dbReference type="ARBA" id="ARBA00022692"/>
    </source>
</evidence>
<dbReference type="GO" id="GO:0005739">
    <property type="term" value="C:mitochondrion"/>
    <property type="evidence" value="ECO:0007669"/>
    <property type="project" value="GOC"/>
</dbReference>
<evidence type="ECO:0000256" key="7">
    <source>
        <dbReference type="SAM" id="Phobius"/>
    </source>
</evidence>
<comment type="similarity">
    <text evidence="2">Belongs to the EMC6 family.</text>
</comment>
<dbReference type="InterPro" id="IPR010742">
    <property type="entry name" value="RCAF1"/>
</dbReference>
<evidence type="ECO:0000313" key="8">
    <source>
        <dbReference type="EMBL" id="KAG2484508.1"/>
    </source>
</evidence>
<name>A0A835XKJ2_9CHLO</name>
<evidence type="ECO:0000256" key="4">
    <source>
        <dbReference type="ARBA" id="ARBA00022824"/>
    </source>
</evidence>
<accession>A0A835XKJ2</accession>
<keyword evidence="4" id="KW-0256">Endoplasmic reticulum</keyword>
<keyword evidence="6 7" id="KW-0472">Membrane</keyword>
<proteinExistence type="inferred from homology"/>
<reference evidence="8" key="1">
    <citation type="journal article" date="2020" name="bioRxiv">
        <title>Comparative genomics of Chlamydomonas.</title>
        <authorList>
            <person name="Craig R.J."/>
            <person name="Hasan A.R."/>
            <person name="Ness R.W."/>
            <person name="Keightley P.D."/>
        </authorList>
    </citation>
    <scope>NUCLEOTIDE SEQUENCE</scope>
    <source>
        <strain evidence="8">CCAP 11/70</strain>
    </source>
</reference>
<evidence type="ECO:0000313" key="9">
    <source>
        <dbReference type="Proteomes" id="UP000612055"/>
    </source>
</evidence>
<keyword evidence="3 7" id="KW-0812">Transmembrane</keyword>
<evidence type="ECO:0008006" key="10">
    <source>
        <dbReference type="Google" id="ProtNLM"/>
    </source>
</evidence>
<evidence type="ECO:0000256" key="1">
    <source>
        <dbReference type="ARBA" id="ARBA00004477"/>
    </source>
</evidence>
<sequence length="127" mass="14204">MASQKKEKESKKEGLALFLERVSQGPDAVWTKEELTTCVHWQKQLTAALIGLAWGLLPLKGFEGFAAFALVQAVCIVIFYRLVLRVNEEMYGGVGESLVEGFHSFFAVFMLAWVLVYNLAHVPMPVL</sequence>
<dbReference type="GO" id="GO:0097250">
    <property type="term" value="P:mitochondrial respirasome assembly"/>
    <property type="evidence" value="ECO:0007669"/>
    <property type="project" value="InterPro"/>
</dbReference>